<organism evidence="2 3">
    <name type="scientific">Glonium stellatum</name>
    <dbReference type="NCBI Taxonomy" id="574774"/>
    <lineage>
        <taxon>Eukaryota</taxon>
        <taxon>Fungi</taxon>
        <taxon>Dikarya</taxon>
        <taxon>Ascomycota</taxon>
        <taxon>Pezizomycotina</taxon>
        <taxon>Dothideomycetes</taxon>
        <taxon>Pleosporomycetidae</taxon>
        <taxon>Gloniales</taxon>
        <taxon>Gloniaceae</taxon>
        <taxon>Glonium</taxon>
    </lineage>
</organism>
<gene>
    <name evidence="2" type="ORF">AOQ84DRAFT_44549</name>
</gene>
<protein>
    <submittedName>
        <fullName evidence="2">Uncharacterized protein</fullName>
    </submittedName>
</protein>
<name>A0A8E2F0F3_9PEZI</name>
<dbReference type="Proteomes" id="UP000250140">
    <property type="component" value="Unassembled WGS sequence"/>
</dbReference>
<evidence type="ECO:0000313" key="3">
    <source>
        <dbReference type="Proteomes" id="UP000250140"/>
    </source>
</evidence>
<sequence length="63" mass="7093">MAAFDRSLIARSEAEFHQLMKRKNWAAKEPGVILVFCIIGAIVILLTSIFIHKKIQARKAARA</sequence>
<keyword evidence="1" id="KW-1133">Transmembrane helix</keyword>
<dbReference type="AlphaFoldDB" id="A0A8E2F0F3"/>
<reference evidence="2 3" key="1">
    <citation type="journal article" date="2016" name="Nat. Commun.">
        <title>Ectomycorrhizal ecology is imprinted in the genome of the dominant symbiotic fungus Cenococcum geophilum.</title>
        <authorList>
            <consortium name="DOE Joint Genome Institute"/>
            <person name="Peter M."/>
            <person name="Kohler A."/>
            <person name="Ohm R.A."/>
            <person name="Kuo A."/>
            <person name="Krutzmann J."/>
            <person name="Morin E."/>
            <person name="Arend M."/>
            <person name="Barry K.W."/>
            <person name="Binder M."/>
            <person name="Choi C."/>
            <person name="Clum A."/>
            <person name="Copeland A."/>
            <person name="Grisel N."/>
            <person name="Haridas S."/>
            <person name="Kipfer T."/>
            <person name="LaButti K."/>
            <person name="Lindquist E."/>
            <person name="Lipzen A."/>
            <person name="Maire R."/>
            <person name="Meier B."/>
            <person name="Mihaltcheva S."/>
            <person name="Molinier V."/>
            <person name="Murat C."/>
            <person name="Poggeler S."/>
            <person name="Quandt C.A."/>
            <person name="Sperisen C."/>
            <person name="Tritt A."/>
            <person name="Tisserant E."/>
            <person name="Crous P.W."/>
            <person name="Henrissat B."/>
            <person name="Nehls U."/>
            <person name="Egli S."/>
            <person name="Spatafora J.W."/>
            <person name="Grigoriev I.V."/>
            <person name="Martin F.M."/>
        </authorList>
    </citation>
    <scope>NUCLEOTIDE SEQUENCE [LARGE SCALE GENOMIC DNA]</scope>
    <source>
        <strain evidence="2 3">CBS 207.34</strain>
    </source>
</reference>
<keyword evidence="1" id="KW-0812">Transmembrane</keyword>
<feature type="transmembrane region" description="Helical" evidence="1">
    <location>
        <begin position="31"/>
        <end position="52"/>
    </location>
</feature>
<accession>A0A8E2F0F3</accession>
<dbReference type="OrthoDB" id="5402816at2759"/>
<keyword evidence="1" id="KW-0472">Membrane</keyword>
<proteinExistence type="predicted"/>
<evidence type="ECO:0000256" key="1">
    <source>
        <dbReference type="SAM" id="Phobius"/>
    </source>
</evidence>
<keyword evidence="3" id="KW-1185">Reference proteome</keyword>
<evidence type="ECO:0000313" key="2">
    <source>
        <dbReference type="EMBL" id="OCL08290.1"/>
    </source>
</evidence>
<dbReference type="EMBL" id="KV749684">
    <property type="protein sequence ID" value="OCL08290.1"/>
    <property type="molecule type" value="Genomic_DNA"/>
</dbReference>